<reference evidence="2" key="1">
    <citation type="journal article" date="2023" name="Science">
        <title>Genome structures resolve the early diversification of teleost fishes.</title>
        <authorList>
            <person name="Parey E."/>
            <person name="Louis A."/>
            <person name="Montfort J."/>
            <person name="Bouchez O."/>
            <person name="Roques C."/>
            <person name="Iampietro C."/>
            <person name="Lluch J."/>
            <person name="Castinel A."/>
            <person name="Donnadieu C."/>
            <person name="Desvignes T."/>
            <person name="Floi Bucao C."/>
            <person name="Jouanno E."/>
            <person name="Wen M."/>
            <person name="Mejri S."/>
            <person name="Dirks R."/>
            <person name="Jansen H."/>
            <person name="Henkel C."/>
            <person name="Chen W.J."/>
            <person name="Zahm M."/>
            <person name="Cabau C."/>
            <person name="Klopp C."/>
            <person name="Thompson A.W."/>
            <person name="Robinson-Rechavi M."/>
            <person name="Braasch I."/>
            <person name="Lecointre G."/>
            <person name="Bobe J."/>
            <person name="Postlethwait J.H."/>
            <person name="Berthelot C."/>
            <person name="Roest Crollius H."/>
            <person name="Guiguen Y."/>
        </authorList>
    </citation>
    <scope>NUCLEOTIDE SEQUENCE</scope>
    <source>
        <strain evidence="2">NC1722</strain>
    </source>
</reference>
<proteinExistence type="predicted"/>
<organism evidence="2 3">
    <name type="scientific">Aldrovandia affinis</name>
    <dbReference type="NCBI Taxonomy" id="143900"/>
    <lineage>
        <taxon>Eukaryota</taxon>
        <taxon>Metazoa</taxon>
        <taxon>Chordata</taxon>
        <taxon>Craniata</taxon>
        <taxon>Vertebrata</taxon>
        <taxon>Euteleostomi</taxon>
        <taxon>Actinopterygii</taxon>
        <taxon>Neopterygii</taxon>
        <taxon>Teleostei</taxon>
        <taxon>Notacanthiformes</taxon>
        <taxon>Halosauridae</taxon>
        <taxon>Aldrovandia</taxon>
    </lineage>
</organism>
<evidence type="ECO:0000313" key="2">
    <source>
        <dbReference type="EMBL" id="KAJ8401417.1"/>
    </source>
</evidence>
<feature type="region of interest" description="Disordered" evidence="1">
    <location>
        <begin position="42"/>
        <end position="77"/>
    </location>
</feature>
<dbReference type="AlphaFoldDB" id="A0AAD7SF21"/>
<evidence type="ECO:0000256" key="1">
    <source>
        <dbReference type="SAM" id="MobiDB-lite"/>
    </source>
</evidence>
<comment type="caution">
    <text evidence="2">The sequence shown here is derived from an EMBL/GenBank/DDBJ whole genome shotgun (WGS) entry which is preliminary data.</text>
</comment>
<gene>
    <name evidence="2" type="ORF">AAFF_G00386480</name>
</gene>
<keyword evidence="3" id="KW-1185">Reference proteome</keyword>
<protein>
    <submittedName>
        <fullName evidence="2">Uncharacterized protein</fullName>
    </submittedName>
</protein>
<dbReference type="Proteomes" id="UP001221898">
    <property type="component" value="Unassembled WGS sequence"/>
</dbReference>
<sequence length="165" mass="17713">MARVGLRGVVPHSPYITHIVKFNSMENPIIANPILPVAGVHRNHAADGGAGPPNGGQHDDETPNPEGRVKSDHSTPSNALLRCRRPFIMGTFNASTVREEARLAELAHCAKKRGVEILGVQEHRRVHAHDPIVYFKVGNCSLITSSAWQNEAQAATGGVGLLLSP</sequence>
<evidence type="ECO:0000313" key="3">
    <source>
        <dbReference type="Proteomes" id="UP001221898"/>
    </source>
</evidence>
<dbReference type="EMBL" id="JAINUG010000071">
    <property type="protein sequence ID" value="KAJ8401417.1"/>
    <property type="molecule type" value="Genomic_DNA"/>
</dbReference>
<feature type="compositionally biased region" description="Basic and acidic residues" evidence="1">
    <location>
        <begin position="57"/>
        <end position="73"/>
    </location>
</feature>
<accession>A0AAD7SF21</accession>
<name>A0AAD7SF21_9TELE</name>